<comment type="caution">
    <text evidence="7">The sequence shown here is derived from an EMBL/GenBank/DDBJ whole genome shotgun (WGS) entry which is preliminary data.</text>
</comment>
<dbReference type="PANTHER" id="PTHR34858">
    <property type="entry name" value="CYSO-CYSTEINE PEPTIDASE"/>
    <property type="match status" value="1"/>
</dbReference>
<dbReference type="Pfam" id="PF14464">
    <property type="entry name" value="Prok-JAB"/>
    <property type="match status" value="1"/>
</dbReference>
<evidence type="ECO:0000256" key="3">
    <source>
        <dbReference type="ARBA" id="ARBA00022801"/>
    </source>
</evidence>
<evidence type="ECO:0000256" key="4">
    <source>
        <dbReference type="ARBA" id="ARBA00022833"/>
    </source>
</evidence>
<evidence type="ECO:0000259" key="6">
    <source>
        <dbReference type="Pfam" id="PF14464"/>
    </source>
</evidence>
<keyword evidence="3" id="KW-0378">Hydrolase</keyword>
<dbReference type="InterPro" id="IPR028090">
    <property type="entry name" value="JAB_dom_prok"/>
</dbReference>
<dbReference type="Gene3D" id="3.40.140.10">
    <property type="entry name" value="Cytidine Deaminase, domain 2"/>
    <property type="match status" value="1"/>
</dbReference>
<dbReference type="InterPro" id="IPR051929">
    <property type="entry name" value="VirAsm_ModProt"/>
</dbReference>
<keyword evidence="1" id="KW-0645">Protease</keyword>
<dbReference type="EMBL" id="JALHLF010000038">
    <property type="protein sequence ID" value="MCJ2183236.1"/>
    <property type="molecule type" value="Genomic_DNA"/>
</dbReference>
<proteinExistence type="predicted"/>
<feature type="domain" description="JAB" evidence="6">
    <location>
        <begin position="9"/>
        <end position="131"/>
    </location>
</feature>
<name>A0ABT0BDW4_9SPHN</name>
<dbReference type="PANTHER" id="PTHR34858:SF1">
    <property type="entry name" value="CYSO-CYSTEINE PEPTIDASE"/>
    <property type="match status" value="1"/>
</dbReference>
<protein>
    <submittedName>
        <fullName evidence="7">M67 family metallopeptidase</fullName>
    </submittedName>
</protein>
<dbReference type="SUPFAM" id="SSF102712">
    <property type="entry name" value="JAB1/MPN domain"/>
    <property type="match status" value="1"/>
</dbReference>
<gene>
    <name evidence="7" type="ORF">MTR62_11105</name>
</gene>
<evidence type="ECO:0000313" key="7">
    <source>
        <dbReference type="EMBL" id="MCJ2183236.1"/>
    </source>
</evidence>
<reference evidence="7" key="1">
    <citation type="submission" date="2022-03" db="EMBL/GenBank/DDBJ databases">
        <title>Identification of a novel bacterium isolated from mangrove sediments.</title>
        <authorList>
            <person name="Pan X."/>
        </authorList>
    </citation>
    <scope>NUCLEOTIDE SEQUENCE</scope>
    <source>
        <strain evidence="7">B1949</strain>
    </source>
</reference>
<evidence type="ECO:0000256" key="2">
    <source>
        <dbReference type="ARBA" id="ARBA00022723"/>
    </source>
</evidence>
<dbReference type="Proteomes" id="UP001162881">
    <property type="component" value="Unassembled WGS sequence"/>
</dbReference>
<evidence type="ECO:0000313" key="8">
    <source>
        <dbReference type="Proteomes" id="UP001162881"/>
    </source>
</evidence>
<sequence>MDVEVTRGVCETLHSEAARAAPNECCGLLLGAPGQGEGQGEGRSDRAGPERIVALLPARNVDSDPARRFEIDPLVLLRAHRAAREGGPRVLGYYHSHPTGNPAPSATDAEHSTGDWRIWAIIGGRDIAFWRDRGNGFDALAFRVV</sequence>
<dbReference type="CDD" id="cd08070">
    <property type="entry name" value="MPN_like"/>
    <property type="match status" value="1"/>
</dbReference>
<keyword evidence="2" id="KW-0479">Metal-binding</keyword>
<keyword evidence="4" id="KW-0862">Zinc</keyword>
<keyword evidence="8" id="KW-1185">Reference proteome</keyword>
<keyword evidence="5" id="KW-0482">Metalloprotease</keyword>
<organism evidence="7 8">
    <name type="scientific">Novosphingobium organovorum</name>
    <dbReference type="NCBI Taxonomy" id="2930092"/>
    <lineage>
        <taxon>Bacteria</taxon>
        <taxon>Pseudomonadati</taxon>
        <taxon>Pseudomonadota</taxon>
        <taxon>Alphaproteobacteria</taxon>
        <taxon>Sphingomonadales</taxon>
        <taxon>Sphingomonadaceae</taxon>
        <taxon>Novosphingobium</taxon>
    </lineage>
</organism>
<evidence type="ECO:0000256" key="5">
    <source>
        <dbReference type="ARBA" id="ARBA00023049"/>
    </source>
</evidence>
<accession>A0ABT0BDW4</accession>
<evidence type="ECO:0000256" key="1">
    <source>
        <dbReference type="ARBA" id="ARBA00022670"/>
    </source>
</evidence>